<dbReference type="AlphaFoldDB" id="A0A934ICA2"/>
<dbReference type="CDD" id="cd06223">
    <property type="entry name" value="PRTases_typeI"/>
    <property type="match status" value="1"/>
</dbReference>
<comment type="similarity">
    <text evidence="1">Belongs to the ComF/GntX family.</text>
</comment>
<sequence length="258" mass="27055">MPRALRDLARAVVPLSCAGCGAFDVTLCEPCGSLLRGPVRRVEHDAPRLDPVDGSPLWPVWATAAYSGTVRGVVVGWKDRGRTDLDGVLATAVRRTVDAASVDLLRSVPPGAAVQVVPVPSTRASRRRRGREPVRTLAREVAEHLADRWASRGVEVRAVDALEHAPRAARGARDQVGLGARARGRNLSGSVRTRRRTRPDTGAVTVLVDDVLTTGATLAECARAVRVAGGTLVAGIVVAATPAPDTTAGSPSRLCADP</sequence>
<dbReference type="PANTHER" id="PTHR47505:SF1">
    <property type="entry name" value="DNA UTILIZATION PROTEIN YHGH"/>
    <property type="match status" value="1"/>
</dbReference>
<dbReference type="InterPro" id="IPR051910">
    <property type="entry name" value="ComF/GntX_DNA_util-trans"/>
</dbReference>
<reference evidence="2" key="1">
    <citation type="submission" date="2020-12" db="EMBL/GenBank/DDBJ databases">
        <title>Sanguibacter suaedae sp. nov., isolated from Suaeda aralocaspica.</title>
        <authorList>
            <person name="Ma Q."/>
        </authorList>
    </citation>
    <scope>NUCLEOTIDE SEQUENCE</scope>
    <source>
        <strain evidence="2">YZGR15</strain>
    </source>
</reference>
<comment type="caution">
    <text evidence="2">The sequence shown here is derived from an EMBL/GenBank/DDBJ whole genome shotgun (WGS) entry which is preliminary data.</text>
</comment>
<proteinExistence type="inferred from homology"/>
<evidence type="ECO:0000313" key="3">
    <source>
        <dbReference type="Proteomes" id="UP000602087"/>
    </source>
</evidence>
<evidence type="ECO:0000313" key="2">
    <source>
        <dbReference type="EMBL" id="MBI9116030.1"/>
    </source>
</evidence>
<organism evidence="2 3">
    <name type="scientific">Sanguibacter suaedae</name>
    <dbReference type="NCBI Taxonomy" id="2795737"/>
    <lineage>
        <taxon>Bacteria</taxon>
        <taxon>Bacillati</taxon>
        <taxon>Actinomycetota</taxon>
        <taxon>Actinomycetes</taxon>
        <taxon>Micrococcales</taxon>
        <taxon>Sanguibacteraceae</taxon>
        <taxon>Sanguibacter</taxon>
    </lineage>
</organism>
<protein>
    <submittedName>
        <fullName evidence="2">ComF family protein</fullName>
    </submittedName>
</protein>
<dbReference type="Proteomes" id="UP000602087">
    <property type="component" value="Unassembled WGS sequence"/>
</dbReference>
<dbReference type="EMBL" id="JAEINH010000014">
    <property type="protein sequence ID" value="MBI9116030.1"/>
    <property type="molecule type" value="Genomic_DNA"/>
</dbReference>
<dbReference type="InterPro" id="IPR029057">
    <property type="entry name" value="PRTase-like"/>
</dbReference>
<dbReference type="PANTHER" id="PTHR47505">
    <property type="entry name" value="DNA UTILIZATION PROTEIN YHGH"/>
    <property type="match status" value="1"/>
</dbReference>
<keyword evidence="3" id="KW-1185">Reference proteome</keyword>
<gene>
    <name evidence="2" type="ORF">JAV76_13505</name>
</gene>
<name>A0A934ICA2_9MICO</name>
<dbReference type="InterPro" id="IPR000836">
    <property type="entry name" value="PRTase_dom"/>
</dbReference>
<dbReference type="Gene3D" id="3.40.50.2020">
    <property type="match status" value="1"/>
</dbReference>
<dbReference type="SUPFAM" id="SSF53271">
    <property type="entry name" value="PRTase-like"/>
    <property type="match status" value="1"/>
</dbReference>
<accession>A0A934ICA2</accession>
<evidence type="ECO:0000256" key="1">
    <source>
        <dbReference type="ARBA" id="ARBA00008007"/>
    </source>
</evidence>